<comment type="caution">
    <text evidence="2">The sequence shown here is derived from an EMBL/GenBank/DDBJ whole genome shotgun (WGS) entry which is preliminary data.</text>
</comment>
<gene>
    <name evidence="2" type="ORF">BCR44DRAFT_1438354</name>
</gene>
<organism evidence="2 3">
    <name type="scientific">Catenaria anguillulae PL171</name>
    <dbReference type="NCBI Taxonomy" id="765915"/>
    <lineage>
        <taxon>Eukaryota</taxon>
        <taxon>Fungi</taxon>
        <taxon>Fungi incertae sedis</taxon>
        <taxon>Blastocladiomycota</taxon>
        <taxon>Blastocladiomycetes</taxon>
        <taxon>Blastocladiales</taxon>
        <taxon>Catenariaceae</taxon>
        <taxon>Catenaria</taxon>
    </lineage>
</organism>
<evidence type="ECO:0000313" key="3">
    <source>
        <dbReference type="Proteomes" id="UP000193411"/>
    </source>
</evidence>
<evidence type="ECO:0000313" key="2">
    <source>
        <dbReference type="EMBL" id="ORZ33379.1"/>
    </source>
</evidence>
<reference evidence="2 3" key="1">
    <citation type="submission" date="2016-07" db="EMBL/GenBank/DDBJ databases">
        <title>Pervasive Adenine N6-methylation of Active Genes in Fungi.</title>
        <authorList>
            <consortium name="DOE Joint Genome Institute"/>
            <person name="Mondo S.J."/>
            <person name="Dannebaum R.O."/>
            <person name="Kuo R.C."/>
            <person name="Labutti K."/>
            <person name="Haridas S."/>
            <person name="Kuo A."/>
            <person name="Salamov A."/>
            <person name="Ahrendt S.R."/>
            <person name="Lipzen A."/>
            <person name="Sullivan W."/>
            <person name="Andreopoulos W.B."/>
            <person name="Clum A."/>
            <person name="Lindquist E."/>
            <person name="Daum C."/>
            <person name="Ramamoorthy G.K."/>
            <person name="Gryganskyi A."/>
            <person name="Culley D."/>
            <person name="Magnuson J.K."/>
            <person name="James T.Y."/>
            <person name="O'Malley M.A."/>
            <person name="Stajich J.E."/>
            <person name="Spatafora J.W."/>
            <person name="Visel A."/>
            <person name="Grigoriev I.V."/>
        </authorList>
    </citation>
    <scope>NUCLEOTIDE SEQUENCE [LARGE SCALE GENOMIC DNA]</scope>
    <source>
        <strain evidence="2 3">PL171</strain>
    </source>
</reference>
<feature type="region of interest" description="Disordered" evidence="1">
    <location>
        <begin position="1"/>
        <end position="35"/>
    </location>
</feature>
<accession>A0A1Y2HFR3</accession>
<dbReference type="Proteomes" id="UP000193411">
    <property type="component" value="Unassembled WGS sequence"/>
</dbReference>
<feature type="compositionally biased region" description="Low complexity" evidence="1">
    <location>
        <begin position="18"/>
        <end position="27"/>
    </location>
</feature>
<keyword evidence="3" id="KW-1185">Reference proteome</keyword>
<dbReference type="AlphaFoldDB" id="A0A1Y2HFR3"/>
<name>A0A1Y2HFR3_9FUNG</name>
<dbReference type="EMBL" id="MCFL01000036">
    <property type="protein sequence ID" value="ORZ33379.1"/>
    <property type="molecule type" value="Genomic_DNA"/>
</dbReference>
<evidence type="ECO:0000256" key="1">
    <source>
        <dbReference type="SAM" id="MobiDB-lite"/>
    </source>
</evidence>
<proteinExistence type="predicted"/>
<feature type="non-terminal residue" evidence="2">
    <location>
        <position position="1"/>
    </location>
</feature>
<sequence>HELTPMQSPTCRTRTVMSSSLSSASSSPKRPRTMAAASTQLFLVLSDALSSSAGGSPHPSSSDGEDDDDDEHDDALVPAQAGATLSVNERNVLPGGFLIRRPGDNSNKPLPAYRQQALNAFSMWLDHETSMHLELAPAGPPTAYWQWIQEKRVEYHAGWTKAGRSYYCRSKDPCHKLWIDPGVAGGDLAAIRQGLAEHAGWTKPLPTSRKESSRELEATLLAQRRVIYIDARAVVSKLKVLEVWVNYGPMPVGTKPLAPFLIQYTSTDTAEQLPRAGVYFNLRRNSCIPTYLAGKWIGAACPTVGTSSKRIARREGMELAKDLVDNHLGEVHISEQGRLMEFWRMCEADQICIGEVIVHMPHLRITERDKKTKEEKVVDVMANTWCEQQNAAAVEQGKAAGQDYKFGPAVGESDEEDDVVTWIPHIPGQPTAQENALAAQALALARQRVATLHGDTGQ</sequence>
<feature type="compositionally biased region" description="Acidic residues" evidence="1">
    <location>
        <begin position="63"/>
        <end position="73"/>
    </location>
</feature>
<feature type="compositionally biased region" description="Polar residues" evidence="1">
    <location>
        <begin position="1"/>
        <end position="17"/>
    </location>
</feature>
<feature type="region of interest" description="Disordered" evidence="1">
    <location>
        <begin position="49"/>
        <end position="85"/>
    </location>
</feature>
<protein>
    <submittedName>
        <fullName evidence="2">Uncharacterized protein</fullName>
    </submittedName>
</protein>
<feature type="compositionally biased region" description="Low complexity" evidence="1">
    <location>
        <begin position="49"/>
        <end position="62"/>
    </location>
</feature>